<dbReference type="InterPro" id="IPR016135">
    <property type="entry name" value="UBQ-conjugating_enzyme/RWD"/>
</dbReference>
<feature type="active site" description="Glycyl thioester intermediate" evidence="3">
    <location>
        <position position="75"/>
    </location>
</feature>
<dbReference type="InterPro" id="IPR050113">
    <property type="entry name" value="Ub_conjugating_enzyme"/>
</dbReference>
<dbReference type="SUPFAM" id="SSF54495">
    <property type="entry name" value="UBC-like"/>
    <property type="match status" value="1"/>
</dbReference>
<name>A0A9W8DSI6_9FUNG</name>
<proteinExistence type="inferred from homology"/>
<dbReference type="Proteomes" id="UP001150538">
    <property type="component" value="Unassembled WGS sequence"/>
</dbReference>
<dbReference type="GO" id="GO:0005524">
    <property type="term" value="F:ATP binding"/>
    <property type="evidence" value="ECO:0007669"/>
    <property type="project" value="UniProtKB-UniRule"/>
</dbReference>
<evidence type="ECO:0000313" key="6">
    <source>
        <dbReference type="EMBL" id="KAJ1916881.1"/>
    </source>
</evidence>
<dbReference type="OrthoDB" id="19692at2759"/>
<comment type="similarity">
    <text evidence="4">Belongs to the ubiquitin-conjugating enzyme family.</text>
</comment>
<protein>
    <submittedName>
        <fullName evidence="6">Ubiquitin-conjugating enzyme E2 15</fullName>
        <ecNumber evidence="6">2.3.2.23</ecNumber>
    </submittedName>
</protein>
<dbReference type="SMART" id="SM00212">
    <property type="entry name" value="UBCc"/>
    <property type="match status" value="1"/>
</dbReference>
<evidence type="ECO:0000256" key="3">
    <source>
        <dbReference type="PROSITE-ProRule" id="PRU10133"/>
    </source>
</evidence>
<dbReference type="PROSITE" id="PS00183">
    <property type="entry name" value="UBC_1"/>
    <property type="match status" value="1"/>
</dbReference>
<evidence type="ECO:0000259" key="5">
    <source>
        <dbReference type="PROSITE" id="PS50127"/>
    </source>
</evidence>
<comment type="caution">
    <text evidence="6">The sequence shown here is derived from an EMBL/GenBank/DDBJ whole genome shotgun (WGS) entry which is preliminary data.</text>
</comment>
<dbReference type="EMBL" id="JANBPU010000088">
    <property type="protein sequence ID" value="KAJ1916881.1"/>
    <property type="molecule type" value="Genomic_DNA"/>
</dbReference>
<keyword evidence="4" id="KW-0547">Nucleotide-binding</keyword>
<evidence type="ECO:0000313" key="7">
    <source>
        <dbReference type="Proteomes" id="UP001150538"/>
    </source>
</evidence>
<reference evidence="6" key="1">
    <citation type="submission" date="2022-07" db="EMBL/GenBank/DDBJ databases">
        <title>Phylogenomic reconstructions and comparative analyses of Kickxellomycotina fungi.</title>
        <authorList>
            <person name="Reynolds N.K."/>
            <person name="Stajich J.E."/>
            <person name="Barry K."/>
            <person name="Grigoriev I.V."/>
            <person name="Crous P."/>
            <person name="Smith M.E."/>
        </authorList>
    </citation>
    <scope>NUCLEOTIDE SEQUENCE</scope>
    <source>
        <strain evidence="6">NBRC 100468</strain>
    </source>
</reference>
<sequence>MAKLRKKVAEKFSVGIINDNIYEWEVSIFGLDDPYEQGIFKARLTFPATYPLLPPKFKFISEMWHPNVYESGDVCISILNPPGEDAFGYYHDDECWTPVLDVEKVIMCVISLLDRPEPNSPANLNAAIEFRNDIALYKKKVRRLARRTIED</sequence>
<keyword evidence="1 6" id="KW-0808">Transferase</keyword>
<keyword evidence="4" id="KW-0067">ATP-binding</keyword>
<dbReference type="AlphaFoldDB" id="A0A9W8DSI6"/>
<organism evidence="6 7">
    <name type="scientific">Mycoemilia scoparia</name>
    <dbReference type="NCBI Taxonomy" id="417184"/>
    <lineage>
        <taxon>Eukaryota</taxon>
        <taxon>Fungi</taxon>
        <taxon>Fungi incertae sedis</taxon>
        <taxon>Zoopagomycota</taxon>
        <taxon>Kickxellomycotina</taxon>
        <taxon>Kickxellomycetes</taxon>
        <taxon>Kickxellales</taxon>
        <taxon>Kickxellaceae</taxon>
        <taxon>Mycoemilia</taxon>
    </lineage>
</organism>
<feature type="domain" description="UBC core" evidence="5">
    <location>
        <begin position="1"/>
        <end position="150"/>
    </location>
</feature>
<keyword evidence="2 4" id="KW-0833">Ubl conjugation pathway</keyword>
<gene>
    <name evidence="6" type="primary">ubc15</name>
    <name evidence="6" type="ORF">H4219_003536</name>
</gene>
<evidence type="ECO:0000256" key="2">
    <source>
        <dbReference type="ARBA" id="ARBA00022786"/>
    </source>
</evidence>
<keyword evidence="6" id="KW-0012">Acyltransferase</keyword>
<dbReference type="PROSITE" id="PS50127">
    <property type="entry name" value="UBC_2"/>
    <property type="match status" value="1"/>
</dbReference>
<dbReference type="EC" id="2.3.2.23" evidence="6"/>
<dbReference type="Pfam" id="PF00179">
    <property type="entry name" value="UQ_con"/>
    <property type="match status" value="1"/>
</dbReference>
<accession>A0A9W8DSI6</accession>
<evidence type="ECO:0000256" key="4">
    <source>
        <dbReference type="RuleBase" id="RU362109"/>
    </source>
</evidence>
<dbReference type="GO" id="GO:0061631">
    <property type="term" value="F:ubiquitin conjugating enzyme activity"/>
    <property type="evidence" value="ECO:0007669"/>
    <property type="project" value="UniProtKB-EC"/>
</dbReference>
<dbReference type="InterPro" id="IPR000608">
    <property type="entry name" value="UBC"/>
</dbReference>
<dbReference type="Gene3D" id="3.10.110.10">
    <property type="entry name" value="Ubiquitin Conjugating Enzyme"/>
    <property type="match status" value="1"/>
</dbReference>
<dbReference type="InterPro" id="IPR023313">
    <property type="entry name" value="UBQ-conjugating_AS"/>
</dbReference>
<keyword evidence="7" id="KW-1185">Reference proteome</keyword>
<dbReference type="PANTHER" id="PTHR24067">
    <property type="entry name" value="UBIQUITIN-CONJUGATING ENZYME E2"/>
    <property type="match status" value="1"/>
</dbReference>
<evidence type="ECO:0000256" key="1">
    <source>
        <dbReference type="ARBA" id="ARBA00022679"/>
    </source>
</evidence>